<evidence type="ECO:0000313" key="2">
    <source>
        <dbReference type="Proteomes" id="UP001165590"/>
    </source>
</evidence>
<organism evidence="1 2">
    <name type="scientific">Streptomyces ortus</name>
    <dbReference type="NCBI Taxonomy" id="2867268"/>
    <lineage>
        <taxon>Bacteria</taxon>
        <taxon>Bacillati</taxon>
        <taxon>Actinomycetota</taxon>
        <taxon>Actinomycetes</taxon>
        <taxon>Kitasatosporales</taxon>
        <taxon>Streptomycetaceae</taxon>
        <taxon>Streptomyces</taxon>
    </lineage>
</organism>
<protein>
    <submittedName>
        <fullName evidence="1">Uncharacterized protein</fullName>
    </submittedName>
</protein>
<dbReference type="RefSeq" id="WP_267025139.1">
    <property type="nucleotide sequence ID" value="NZ_JAIFZO010000002.1"/>
</dbReference>
<proteinExistence type="predicted"/>
<sequence>MATDHCTNCTELQRQLATPTDDYKGLKAGDEITVQWTDNTAIPGAIVTATCEYGARVRCPKPVTGTFDMYVRHQNEHGNWHP</sequence>
<gene>
    <name evidence="1" type="ORF">K3769_04420</name>
</gene>
<accession>A0ABT3V0Y2</accession>
<evidence type="ECO:0000313" key="1">
    <source>
        <dbReference type="EMBL" id="MCX4232036.1"/>
    </source>
</evidence>
<dbReference type="Proteomes" id="UP001165590">
    <property type="component" value="Unassembled WGS sequence"/>
</dbReference>
<comment type="caution">
    <text evidence="1">The sequence shown here is derived from an EMBL/GenBank/DDBJ whole genome shotgun (WGS) entry which is preliminary data.</text>
</comment>
<reference evidence="1" key="1">
    <citation type="journal article" date="2022" name="bioRxiv">
        <title>Discovery and biosynthetic assessment of Streptomyces ortus sp nov. isolated from a deep-sea sponge.</title>
        <authorList>
            <person name="Williams S.E."/>
        </authorList>
    </citation>
    <scope>NUCLEOTIDE SEQUENCE</scope>
    <source>
        <strain evidence="1">A15ISP2-DRY2</strain>
    </source>
</reference>
<keyword evidence="2" id="KW-1185">Reference proteome</keyword>
<name>A0ABT3V0Y2_9ACTN</name>
<dbReference type="EMBL" id="JAIFZO010000002">
    <property type="protein sequence ID" value="MCX4232036.1"/>
    <property type="molecule type" value="Genomic_DNA"/>
</dbReference>